<dbReference type="AlphaFoldDB" id="A0A1G5S059"/>
<keyword evidence="2" id="KW-1133">Transmembrane helix</keyword>
<evidence type="ECO:0000256" key="1">
    <source>
        <dbReference type="SAM" id="MobiDB-lite"/>
    </source>
</evidence>
<feature type="region of interest" description="Disordered" evidence="1">
    <location>
        <begin position="60"/>
        <end position="83"/>
    </location>
</feature>
<dbReference type="Proteomes" id="UP000199428">
    <property type="component" value="Unassembled WGS sequence"/>
</dbReference>
<proteinExistence type="predicted"/>
<dbReference type="RefSeq" id="WP_090162620.1">
    <property type="nucleotide sequence ID" value="NZ_FMWK01000007.1"/>
</dbReference>
<evidence type="ECO:0000256" key="3">
    <source>
        <dbReference type="SAM" id="SignalP"/>
    </source>
</evidence>
<organism evidence="4 5">
    <name type="scientific">Pseudobutyrivibrio xylanivorans</name>
    <dbReference type="NCBI Taxonomy" id="185007"/>
    <lineage>
        <taxon>Bacteria</taxon>
        <taxon>Bacillati</taxon>
        <taxon>Bacillota</taxon>
        <taxon>Clostridia</taxon>
        <taxon>Lachnospirales</taxon>
        <taxon>Lachnospiraceae</taxon>
        <taxon>Pseudobutyrivibrio</taxon>
    </lineage>
</organism>
<name>A0A1G5S059_PSEXY</name>
<feature type="transmembrane region" description="Helical" evidence="2">
    <location>
        <begin position="291"/>
        <end position="309"/>
    </location>
</feature>
<keyword evidence="3" id="KW-0732">Signal</keyword>
<protein>
    <submittedName>
        <fullName evidence="4">Uncharacterized protein</fullName>
    </submittedName>
</protein>
<accession>A0A1G5S059</accession>
<feature type="signal peptide" evidence="3">
    <location>
        <begin position="1"/>
        <end position="29"/>
    </location>
</feature>
<dbReference type="EMBL" id="FMWK01000007">
    <property type="protein sequence ID" value="SCZ79111.1"/>
    <property type="molecule type" value="Genomic_DNA"/>
</dbReference>
<evidence type="ECO:0000313" key="4">
    <source>
        <dbReference type="EMBL" id="SCZ79111.1"/>
    </source>
</evidence>
<keyword evidence="2" id="KW-0472">Membrane</keyword>
<evidence type="ECO:0000256" key="2">
    <source>
        <dbReference type="SAM" id="Phobius"/>
    </source>
</evidence>
<sequence length="318" mass="35580">MIKATFRKIVVFGIAAALTFTCVGNIAVAQETNTENTEGRVKAPIPKLKVLEKLFDSDEEEVEESTGEIETEEADEGYLDEESDENVITVKEKPVNFRIGHGSIVLTIKNDNKTVSKARIVDAEAAVQAILTPEQMESVRAGSKAQINLRTVPLYQSGVSRDDLALIEEAISDLRNTVPNIKKGNFIDVSVQVKMNHDNWVDVKELQAPIKLTLIIPEYYRGLAQDYYTICLHNNETEIHEDLDKRSDTITINADSLAVYTIIFDEQEQKATTAVVKAKDNKVSLFANDNLGWFIAAGILMAAMIRERFKALYSRKKR</sequence>
<reference evidence="4 5" key="1">
    <citation type="submission" date="2016-10" db="EMBL/GenBank/DDBJ databases">
        <authorList>
            <person name="de Groot N.N."/>
        </authorList>
    </citation>
    <scope>NUCLEOTIDE SEQUENCE [LARGE SCALE GENOMIC DNA]</scope>
    <source>
        <strain evidence="4 5">DSM 10317</strain>
    </source>
</reference>
<gene>
    <name evidence="4" type="ORF">SAMN02910350_01616</name>
</gene>
<keyword evidence="2" id="KW-0812">Transmembrane</keyword>
<evidence type="ECO:0000313" key="5">
    <source>
        <dbReference type="Proteomes" id="UP000199428"/>
    </source>
</evidence>
<feature type="chain" id="PRO_5011522909" evidence="3">
    <location>
        <begin position="30"/>
        <end position="318"/>
    </location>
</feature>